<feature type="region of interest" description="Disordered" evidence="1">
    <location>
        <begin position="1"/>
        <end position="32"/>
    </location>
</feature>
<keyword evidence="3" id="KW-1185">Reference proteome</keyword>
<dbReference type="Proteomes" id="UP000076852">
    <property type="component" value="Chromosome 2"/>
</dbReference>
<evidence type="ECO:0000256" key="1">
    <source>
        <dbReference type="SAM" id="MobiDB-lite"/>
    </source>
</evidence>
<accession>A0A160FUJ9</accession>
<gene>
    <name evidence="2" type="ORF">AYM40_32895</name>
</gene>
<evidence type="ECO:0000313" key="3">
    <source>
        <dbReference type="Proteomes" id="UP000076852"/>
    </source>
</evidence>
<reference evidence="2 3" key="1">
    <citation type="journal article" date="2016" name="Gene">
        <title>PacBio SMRT assembly of a complex multi-replicon genome reveals chlorocatechol degradative operon in a region of genome plasticity.</title>
        <authorList>
            <person name="Ricker N."/>
            <person name="Shen S.Y."/>
            <person name="Goordial J."/>
            <person name="Jin S."/>
            <person name="Fulthorpe R.R."/>
        </authorList>
    </citation>
    <scope>NUCLEOTIDE SEQUENCE [LARGE SCALE GENOMIC DNA]</scope>
    <source>
        <strain evidence="2 3">OLGA172</strain>
    </source>
</reference>
<sequence length="83" mass="9718">MIDLSQHVYERPQTSRHLVLPSRTRARGASHAPHNRIKIVDGAHPDLQIDPIFRHISYEVRKNKIDLKAGIERQQLGYEWKDL</sequence>
<dbReference type="AlphaFoldDB" id="A0A160FUJ9"/>
<dbReference type="EMBL" id="CP014579">
    <property type="protein sequence ID" value="ANB76940.1"/>
    <property type="molecule type" value="Genomic_DNA"/>
</dbReference>
<dbReference type="STRING" id="1804984.AYM40_32895"/>
<protein>
    <submittedName>
        <fullName evidence="2">Uncharacterized protein</fullName>
    </submittedName>
</protein>
<evidence type="ECO:0000313" key="2">
    <source>
        <dbReference type="EMBL" id="ANB76940.1"/>
    </source>
</evidence>
<name>A0A160FUJ9_9BURK</name>
<proteinExistence type="predicted"/>
<organism evidence="2 3">
    <name type="scientific">Paraburkholderia phytofirmans OLGA172</name>
    <dbReference type="NCBI Taxonomy" id="1417228"/>
    <lineage>
        <taxon>Bacteria</taxon>
        <taxon>Pseudomonadati</taxon>
        <taxon>Pseudomonadota</taxon>
        <taxon>Betaproteobacteria</taxon>
        <taxon>Burkholderiales</taxon>
        <taxon>Burkholderiaceae</taxon>
        <taxon>Paraburkholderia</taxon>
    </lineage>
</organism>
<dbReference type="KEGG" id="buz:AYM40_32895"/>